<organism evidence="1 2">
    <name type="scientific">Maribacter orientalis</name>
    <dbReference type="NCBI Taxonomy" id="228957"/>
    <lineage>
        <taxon>Bacteria</taxon>
        <taxon>Pseudomonadati</taxon>
        <taxon>Bacteroidota</taxon>
        <taxon>Flavobacteriia</taxon>
        <taxon>Flavobacteriales</taxon>
        <taxon>Flavobacteriaceae</taxon>
        <taxon>Maribacter</taxon>
    </lineage>
</organism>
<dbReference type="EMBL" id="FNZN01000002">
    <property type="protein sequence ID" value="SEK73229.1"/>
    <property type="molecule type" value="Genomic_DNA"/>
</dbReference>
<evidence type="ECO:0000313" key="2">
    <source>
        <dbReference type="Proteomes" id="UP000198990"/>
    </source>
</evidence>
<keyword evidence="2" id="KW-1185">Reference proteome</keyword>
<proteinExistence type="predicted"/>
<sequence>MPSFNELLTFEYESAYDLSVKRSFSIPKIYSANGDLKKRWYMYFSFATPKTKN</sequence>
<accession>A0A1H7JF02</accession>
<protein>
    <submittedName>
        <fullName evidence="1">Uncharacterized protein</fullName>
    </submittedName>
</protein>
<evidence type="ECO:0000313" key="1">
    <source>
        <dbReference type="EMBL" id="SEK73229.1"/>
    </source>
</evidence>
<gene>
    <name evidence="1" type="ORF">SAMN04488008_10248</name>
</gene>
<name>A0A1H7JF02_9FLAO</name>
<dbReference type="AlphaFoldDB" id="A0A1H7JF02"/>
<dbReference type="Proteomes" id="UP000198990">
    <property type="component" value="Unassembled WGS sequence"/>
</dbReference>
<dbReference type="STRING" id="228957.SAMN04488008_10248"/>
<reference evidence="2" key="1">
    <citation type="submission" date="2016-10" db="EMBL/GenBank/DDBJ databases">
        <authorList>
            <person name="Varghese N."/>
            <person name="Submissions S."/>
        </authorList>
    </citation>
    <scope>NUCLEOTIDE SEQUENCE [LARGE SCALE GENOMIC DNA]</scope>
    <source>
        <strain evidence="2">DSM 16471</strain>
    </source>
</reference>